<evidence type="ECO:0000256" key="3">
    <source>
        <dbReference type="ARBA" id="ARBA00022723"/>
    </source>
</evidence>
<dbReference type="PROSITE" id="PS51643">
    <property type="entry name" value="HD_CAS3"/>
    <property type="match status" value="1"/>
</dbReference>
<dbReference type="Pfam" id="PF04851">
    <property type="entry name" value="ResIII"/>
    <property type="match status" value="1"/>
</dbReference>
<feature type="region of interest" description="Disordered" evidence="9">
    <location>
        <begin position="565"/>
        <end position="588"/>
    </location>
</feature>
<comment type="similarity">
    <text evidence="2">In the central section; belongs to the CRISPR-associated helicase Cas3 family.</text>
</comment>
<dbReference type="InterPro" id="IPR027417">
    <property type="entry name" value="P-loop_NTPase"/>
</dbReference>
<dbReference type="Pfam" id="PF18019">
    <property type="entry name" value="Cas3_HD"/>
    <property type="match status" value="1"/>
</dbReference>
<dbReference type="InterPro" id="IPR038257">
    <property type="entry name" value="CRISPR-assoc_Cas3_HD_sf"/>
</dbReference>
<evidence type="ECO:0000256" key="9">
    <source>
        <dbReference type="SAM" id="MobiDB-lite"/>
    </source>
</evidence>
<organism evidence="11">
    <name type="scientific">Salinispora arenicola</name>
    <dbReference type="NCBI Taxonomy" id="168697"/>
    <lineage>
        <taxon>Bacteria</taxon>
        <taxon>Bacillati</taxon>
        <taxon>Actinomycetota</taxon>
        <taxon>Actinomycetes</taxon>
        <taxon>Micromonosporales</taxon>
        <taxon>Micromonosporaceae</taxon>
        <taxon>Salinispora</taxon>
    </lineage>
</organism>
<dbReference type="EMBL" id="KJ678105">
    <property type="protein sequence ID" value="AHZ55888.1"/>
    <property type="molecule type" value="Genomic_DNA"/>
</dbReference>
<name>A0A059U377_SALAC</name>
<keyword evidence="3" id="KW-0479">Metal-binding</keyword>
<gene>
    <name evidence="11" type="primary">cas3</name>
</gene>
<dbReference type="InterPro" id="IPR006483">
    <property type="entry name" value="CRISPR-assoc_Cas3_HD"/>
</dbReference>
<evidence type="ECO:0000256" key="5">
    <source>
        <dbReference type="ARBA" id="ARBA00022801"/>
    </source>
</evidence>
<dbReference type="GO" id="GO:0016787">
    <property type="term" value="F:hydrolase activity"/>
    <property type="evidence" value="ECO:0007669"/>
    <property type="project" value="UniProtKB-KW"/>
</dbReference>
<dbReference type="AlphaFoldDB" id="A0A059U377"/>
<evidence type="ECO:0000256" key="8">
    <source>
        <dbReference type="ARBA" id="ARBA00023118"/>
    </source>
</evidence>
<dbReference type="Gene3D" id="3.40.50.300">
    <property type="entry name" value="P-loop containing nucleotide triphosphate hydrolases"/>
    <property type="match status" value="2"/>
</dbReference>
<feature type="domain" description="HD Cas3-type" evidence="10">
    <location>
        <begin position="761"/>
        <end position="956"/>
    </location>
</feature>
<dbReference type="InterPro" id="IPR054712">
    <property type="entry name" value="Cas3-like_dom"/>
</dbReference>
<dbReference type="InterPro" id="IPR013444">
    <property type="entry name" value="Helicase_Cas3_CRISPR-ass_Anaes"/>
</dbReference>
<reference evidence="11" key="1">
    <citation type="journal article" date="2014" name="BMC Genomics">
        <title>CRISPR-Cas systems in the marine actinomycete Salinispora: linkages with phage defense, microdiversity and biogeography.</title>
        <authorList>
            <person name="Wietz M."/>
            <person name="Millan-Aguinaga N."/>
            <person name="Jensen P.R."/>
        </authorList>
    </citation>
    <scope>NUCLEOTIDE SEQUENCE</scope>
    <source>
        <strain evidence="11">CNS205</strain>
    </source>
</reference>
<dbReference type="GO" id="GO:0003677">
    <property type="term" value="F:DNA binding"/>
    <property type="evidence" value="ECO:0007669"/>
    <property type="project" value="InterPro"/>
</dbReference>
<dbReference type="GO" id="GO:0004386">
    <property type="term" value="F:helicase activity"/>
    <property type="evidence" value="ECO:0007669"/>
    <property type="project" value="UniProtKB-KW"/>
</dbReference>
<dbReference type="NCBIfam" id="TIGR02621">
    <property type="entry name" value="cas3_GSU0051"/>
    <property type="match status" value="1"/>
</dbReference>
<evidence type="ECO:0000256" key="4">
    <source>
        <dbReference type="ARBA" id="ARBA00022741"/>
    </source>
</evidence>
<dbReference type="GO" id="GO:0051607">
    <property type="term" value="P:defense response to virus"/>
    <property type="evidence" value="ECO:0007669"/>
    <property type="project" value="UniProtKB-KW"/>
</dbReference>
<dbReference type="SUPFAM" id="SSF52540">
    <property type="entry name" value="P-loop containing nucleoside triphosphate hydrolases"/>
    <property type="match status" value="1"/>
</dbReference>
<feature type="compositionally biased region" description="Low complexity" evidence="9">
    <location>
        <begin position="572"/>
        <end position="586"/>
    </location>
</feature>
<dbReference type="InterPro" id="IPR006935">
    <property type="entry name" value="Helicase/UvrB_N"/>
</dbReference>
<proteinExistence type="inferred from homology"/>
<dbReference type="GO" id="GO:0046872">
    <property type="term" value="F:metal ion binding"/>
    <property type="evidence" value="ECO:0007669"/>
    <property type="project" value="UniProtKB-KW"/>
</dbReference>
<evidence type="ECO:0000313" key="11">
    <source>
        <dbReference type="EMBL" id="AHZ55888.1"/>
    </source>
</evidence>
<evidence type="ECO:0000256" key="6">
    <source>
        <dbReference type="ARBA" id="ARBA00022806"/>
    </source>
</evidence>
<dbReference type="Gene3D" id="1.10.3210.30">
    <property type="match status" value="1"/>
</dbReference>
<dbReference type="Pfam" id="PF22590">
    <property type="entry name" value="Cas3-like_C_2"/>
    <property type="match status" value="1"/>
</dbReference>
<accession>A0A059U377</accession>
<evidence type="ECO:0000256" key="7">
    <source>
        <dbReference type="ARBA" id="ARBA00022840"/>
    </source>
</evidence>
<evidence type="ECO:0000256" key="2">
    <source>
        <dbReference type="ARBA" id="ARBA00009046"/>
    </source>
</evidence>
<protein>
    <submittedName>
        <fullName evidence="11">Cas3 protein I-U-Sa</fullName>
    </submittedName>
</protein>
<keyword evidence="4" id="KW-0547">Nucleotide-binding</keyword>
<comment type="similarity">
    <text evidence="1">In the N-terminal section; belongs to the CRISPR-associated nuclease Cas3-HD family.</text>
</comment>
<keyword evidence="6" id="KW-0347">Helicase</keyword>
<keyword evidence="8" id="KW-0051">Antiviral defense</keyword>
<dbReference type="SUPFAM" id="SSF109604">
    <property type="entry name" value="HD-domain/PDEase-like"/>
    <property type="match status" value="1"/>
</dbReference>
<evidence type="ECO:0000259" key="10">
    <source>
        <dbReference type="PROSITE" id="PS51643"/>
    </source>
</evidence>
<dbReference type="GO" id="GO:0005524">
    <property type="term" value="F:ATP binding"/>
    <property type="evidence" value="ECO:0007669"/>
    <property type="project" value="UniProtKB-KW"/>
</dbReference>
<keyword evidence="5" id="KW-0378">Hydrolase</keyword>
<evidence type="ECO:0000256" key="1">
    <source>
        <dbReference type="ARBA" id="ARBA00006847"/>
    </source>
</evidence>
<dbReference type="OMA" id="RSISEYW"/>
<keyword evidence="7" id="KW-0067">ATP-binding</keyword>
<sequence length="967" mass="105276">MLTVDHFADFFNEVHGGAASSGFRRDPFPWQTALLRRVVDDGWPDGIDVPTGLGKTSVLDVAVFAAALGVRDARRRVFYVVDRRLIVDEAYEHARRIAAALDQPTGGATRTVAQRLRGEDDEVALDVTRMRGGVTWERTWLERPDRYAIVTGTVDQIGSRLLFRGYGVSDRARPIDAALVGTDSVIVIDEAHLAQAFVTTTQATFDLDGSPITRPPIVVTMSATTTVGRERNAGRSPVMHRISDDDERHQIAGERLTAGKRLHLVEVKTTKKTEDTVLPAAMAALADRLAPDRVVGVVTNTVARARSVFELLRDQHDAVLLTGRSRPVDRDCLLATYYPHISVDRDRSHQRPLIVVATQTVEVGANIDLDALITESAPLASLVQRLGRLNRVARSGHGHGTAVVVHGSATGQEDPVYGPARLATWQWLSNKTDPASYTPRLDPTQLAPWLDASPAALHRLTARLTADEQAALRGSTPYIPALQRHHLDTWARTAPAPVPDQPIELFLHGVTDDQPPVAVVWRHGLGPAHQWTDLVDEMPPVAEETLDLPVAAVRRWLLGIGPDPTASDLDNTATTPPTTDITTGQPPRIPRVLRYQGRGDAQLIAPWKVRPGDTIVVPADVGGCDEYGWHPTSTAPVLDAADLALRRGRPVLRIGPTLVDAARRWSEHLAALAQQLIDHATADTGASAASPAAEPYLLVLKAMREHAPEGPLREVLSALLATRPRVILRTSPHQGGQPHLGVIAAQHDRLADDDTSMGSSTAARRVGLQPHQAAVAARARQFAEALGLPPRVIDSVTRAALWHDEGKRDPRFQIMLWGGNRAAADIAEQPLAKSGIAPSDRAAFVRARTAAGYPDRMRHESLSARIAAARLTGDHDIHSDLVIHLVASHHGHARPLLPPVVDPRPTKVTVDDLGPFDTADTIDWQQPHRFSQLNDAYGRWGLALLEAIVRLADIWCSARNETIEDKP</sequence>